<name>A0AAD9DDZ6_9STRA</name>
<comment type="caution">
    <text evidence="2">The sequence shown here is derived from an EMBL/GenBank/DDBJ whole genome shotgun (WGS) entry which is preliminary data.</text>
</comment>
<feature type="region of interest" description="Disordered" evidence="1">
    <location>
        <begin position="165"/>
        <end position="196"/>
    </location>
</feature>
<feature type="region of interest" description="Disordered" evidence="1">
    <location>
        <begin position="1"/>
        <end position="31"/>
    </location>
</feature>
<sequence length="196" mass="21620">MTKSKLSIRRTGEGETPDAFTTPPILPPAETTSANYFATSYGEEDTDDKDTVSVSVAPPAFPFPNLTAPSTPQTNFSSVPFGVQAQLRQLNLRDGDDGSDAATPILGERAVPFKPLPLKSSGSPVDYPNTRHEETNTSFKSIDSFFGDLTLTPIMEDSWIIDLPPRRHTRPARRSGSPYLQPRKARLFDEPERHNM</sequence>
<reference evidence="2" key="1">
    <citation type="submission" date="2023-06" db="EMBL/GenBank/DDBJ databases">
        <title>Survivors Of The Sea: Transcriptome response of Skeletonema marinoi to long-term dormancy.</title>
        <authorList>
            <person name="Pinder M.I.M."/>
            <person name="Kourtchenko O."/>
            <person name="Robertson E.K."/>
            <person name="Larsson T."/>
            <person name="Maumus F."/>
            <person name="Osuna-Cruz C.M."/>
            <person name="Vancaester E."/>
            <person name="Stenow R."/>
            <person name="Vandepoele K."/>
            <person name="Ploug H."/>
            <person name="Bruchert V."/>
            <person name="Godhe A."/>
            <person name="Topel M."/>
        </authorList>
    </citation>
    <scope>NUCLEOTIDE SEQUENCE</scope>
    <source>
        <strain evidence="2">R05AC</strain>
    </source>
</reference>
<evidence type="ECO:0000256" key="1">
    <source>
        <dbReference type="SAM" id="MobiDB-lite"/>
    </source>
</evidence>
<feature type="region of interest" description="Disordered" evidence="1">
    <location>
        <begin position="113"/>
        <end position="134"/>
    </location>
</feature>
<evidence type="ECO:0000313" key="2">
    <source>
        <dbReference type="EMBL" id="KAK1742213.1"/>
    </source>
</evidence>
<dbReference type="Proteomes" id="UP001224775">
    <property type="component" value="Unassembled WGS sequence"/>
</dbReference>
<gene>
    <name evidence="2" type="ORF">QTG54_006778</name>
</gene>
<accession>A0AAD9DDZ6</accession>
<protein>
    <submittedName>
        <fullName evidence="2">Uncharacterized protein</fullName>
    </submittedName>
</protein>
<evidence type="ECO:0000313" key="3">
    <source>
        <dbReference type="Proteomes" id="UP001224775"/>
    </source>
</evidence>
<organism evidence="2 3">
    <name type="scientific">Skeletonema marinoi</name>
    <dbReference type="NCBI Taxonomy" id="267567"/>
    <lineage>
        <taxon>Eukaryota</taxon>
        <taxon>Sar</taxon>
        <taxon>Stramenopiles</taxon>
        <taxon>Ochrophyta</taxon>
        <taxon>Bacillariophyta</taxon>
        <taxon>Coscinodiscophyceae</taxon>
        <taxon>Thalassiosirophycidae</taxon>
        <taxon>Thalassiosirales</taxon>
        <taxon>Skeletonemataceae</taxon>
        <taxon>Skeletonema</taxon>
        <taxon>Skeletonema marinoi-dohrnii complex</taxon>
    </lineage>
</organism>
<keyword evidence="3" id="KW-1185">Reference proteome</keyword>
<feature type="compositionally biased region" description="Basic and acidic residues" evidence="1">
    <location>
        <begin position="186"/>
        <end position="196"/>
    </location>
</feature>
<proteinExistence type="predicted"/>
<dbReference type="EMBL" id="JATAAI010000011">
    <property type="protein sequence ID" value="KAK1742213.1"/>
    <property type="molecule type" value="Genomic_DNA"/>
</dbReference>
<dbReference type="AlphaFoldDB" id="A0AAD9DDZ6"/>